<feature type="signal peptide" evidence="1">
    <location>
        <begin position="1"/>
        <end position="23"/>
    </location>
</feature>
<dbReference type="RefSeq" id="WP_015402467.1">
    <property type="nucleotide sequence ID" value="NC_020304.1"/>
</dbReference>
<gene>
    <name evidence="2" type="ordered locus">UWK_00182</name>
</gene>
<dbReference type="KEGG" id="dsf:UWK_00182"/>
<dbReference type="OrthoDB" id="9798341at2"/>
<protein>
    <submittedName>
        <fullName evidence="2">Protein involved in meta-pathway of phenol degradation</fullName>
    </submittedName>
</protein>
<dbReference type="InterPro" id="IPR025737">
    <property type="entry name" value="FApF"/>
</dbReference>
<name>M1NZQ6_DESSD</name>
<evidence type="ECO:0000313" key="3">
    <source>
        <dbReference type="Proteomes" id="UP000011721"/>
    </source>
</evidence>
<dbReference type="EMBL" id="CP003985">
    <property type="protein sequence ID" value="AGF76768.1"/>
    <property type="molecule type" value="Genomic_DNA"/>
</dbReference>
<reference evidence="3" key="1">
    <citation type="journal article" date="2013" name="Stand. Genomic Sci.">
        <title>Complete genome sequence of Desulfocapsa sulfexigens, a marine deltaproteobacterium specialized in disproportionating inorganic sulfur compounds.</title>
        <authorList>
            <person name="Finster K.W."/>
            <person name="Kjeldsen K.U."/>
            <person name="Kube M."/>
            <person name="Reinhardt R."/>
            <person name="Mussmann M."/>
            <person name="Amann R."/>
            <person name="Schreiber L."/>
        </authorList>
    </citation>
    <scope>NUCLEOTIDE SEQUENCE [LARGE SCALE GENOMIC DNA]</scope>
    <source>
        <strain evidence="3">DSM 10523 / SB164P1</strain>
    </source>
</reference>
<evidence type="ECO:0000313" key="2">
    <source>
        <dbReference type="EMBL" id="AGF76768.1"/>
    </source>
</evidence>
<dbReference type="Proteomes" id="UP000011721">
    <property type="component" value="Chromosome"/>
</dbReference>
<proteinExistence type="predicted"/>
<sequence length="321" mass="36100">MIRKVLPLFFAALLMVCSGQAMAGGSQNYPNGAEAFLAGAVPPPGFYFLDYMYYYNADTMKDDNGDDIAAFDDVSVVANVFRFLWMSDKQILGGNYGMHAFLPILSTDLSFNAPVGPESTNSYDDTNVPYVIFSPFILSWHLQEGKLHLVTSLADIYIPTGQDEGNMASVGKNFWTIEPVFGITYMTNGWEFSGKFMYDFSTSQDNYATVYGFNVDRDPGQEFHFDYSASYEVSPGLRLGLNGYYYTQTTDDSYDIDSSLPAPVQALLQEDEGNRSEVFAAGPGIWYNHKNMFFSLRNQWEMAAKNKTEGYNIWAKFTYAF</sequence>
<dbReference type="HOGENOM" id="CLU_066206_2_0_7"/>
<keyword evidence="3" id="KW-1185">Reference proteome</keyword>
<accession>M1NZQ6</accession>
<evidence type="ECO:0000256" key="1">
    <source>
        <dbReference type="SAM" id="SignalP"/>
    </source>
</evidence>
<dbReference type="eggNOG" id="COG4313">
    <property type="taxonomic scope" value="Bacteria"/>
</dbReference>
<dbReference type="AlphaFoldDB" id="M1NZQ6"/>
<keyword evidence="1" id="KW-0732">Signal</keyword>
<dbReference type="Pfam" id="PF13557">
    <property type="entry name" value="Phenol_MetA_deg"/>
    <property type="match status" value="1"/>
</dbReference>
<dbReference type="STRING" id="1167006.UWK_00182"/>
<organism evidence="2 3">
    <name type="scientific">Desulfocapsa sulfexigens (strain DSM 10523 / SB164P1)</name>
    <dbReference type="NCBI Taxonomy" id="1167006"/>
    <lineage>
        <taxon>Bacteria</taxon>
        <taxon>Pseudomonadati</taxon>
        <taxon>Thermodesulfobacteriota</taxon>
        <taxon>Desulfobulbia</taxon>
        <taxon>Desulfobulbales</taxon>
        <taxon>Desulfocapsaceae</taxon>
        <taxon>Desulfocapsa</taxon>
    </lineage>
</organism>
<feature type="chain" id="PRO_5004016014" evidence="1">
    <location>
        <begin position="24"/>
        <end position="321"/>
    </location>
</feature>